<dbReference type="AlphaFoldDB" id="A0A382Z3I0"/>
<dbReference type="SUPFAM" id="SSF50998">
    <property type="entry name" value="Quinoprotein alcohol dehydrogenase-like"/>
    <property type="match status" value="1"/>
</dbReference>
<evidence type="ECO:0000313" key="1">
    <source>
        <dbReference type="EMBL" id="SVD90003.1"/>
    </source>
</evidence>
<name>A0A382Z3I0_9ZZZZ</name>
<gene>
    <name evidence="1" type="ORF">METZ01_LOCUS442857</name>
</gene>
<dbReference type="EMBL" id="UINC01180679">
    <property type="protein sequence ID" value="SVD90003.1"/>
    <property type="molecule type" value="Genomic_DNA"/>
</dbReference>
<evidence type="ECO:0008006" key="2">
    <source>
        <dbReference type="Google" id="ProtNLM"/>
    </source>
</evidence>
<organism evidence="1">
    <name type="scientific">marine metagenome</name>
    <dbReference type="NCBI Taxonomy" id="408172"/>
    <lineage>
        <taxon>unclassified sequences</taxon>
        <taxon>metagenomes</taxon>
        <taxon>ecological metagenomes</taxon>
    </lineage>
</organism>
<accession>A0A382Z3I0</accession>
<feature type="non-terminal residue" evidence="1">
    <location>
        <position position="1"/>
    </location>
</feature>
<feature type="non-terminal residue" evidence="1">
    <location>
        <position position="259"/>
    </location>
</feature>
<reference evidence="1" key="1">
    <citation type="submission" date="2018-05" db="EMBL/GenBank/DDBJ databases">
        <authorList>
            <person name="Lanie J.A."/>
            <person name="Ng W.-L."/>
            <person name="Kazmierczak K.M."/>
            <person name="Andrzejewski T.M."/>
            <person name="Davidsen T.M."/>
            <person name="Wayne K.J."/>
            <person name="Tettelin H."/>
            <person name="Glass J.I."/>
            <person name="Rusch D."/>
            <person name="Podicherti R."/>
            <person name="Tsui H.-C.T."/>
            <person name="Winkler M.E."/>
        </authorList>
    </citation>
    <scope>NUCLEOTIDE SEQUENCE</scope>
</reference>
<sequence>DTFQYKASSVNGISNLGNITIIIYSDESDEWSQTIGTSGNDIAYFVQQTSDGGYILAGTDGDDMYLVKTDSQGNKEWDQSFGGSGNDVAYALDQTFDGGYILAGNNSSDIYIVKTDSQGNELWNKTIEGDNTYGNTGENTLYSIQQTFDGGYILAGRICCNNSIFTPMKVLIKIDSQGSKEWTHNYTGSHLPLDYSLRTHSFTSVQQTFDGGYLVASNTPDAANPSSAMKVDSGGNGVWGVSDSSLRRAYSVQETSDGG</sequence>
<protein>
    <recommendedName>
        <fullName evidence="2">Bulb-type lectin domain-containing protein</fullName>
    </recommendedName>
</protein>
<dbReference type="PANTHER" id="PTHR42754:SF1">
    <property type="entry name" value="LIPOPROTEIN"/>
    <property type="match status" value="1"/>
</dbReference>
<dbReference type="InterPro" id="IPR011047">
    <property type="entry name" value="Quinoprotein_ADH-like_sf"/>
</dbReference>
<proteinExistence type="predicted"/>
<dbReference type="PANTHER" id="PTHR42754">
    <property type="entry name" value="ENDOGLUCANASE"/>
    <property type="match status" value="1"/>
</dbReference>